<dbReference type="GO" id="GO:0003676">
    <property type="term" value="F:nucleic acid binding"/>
    <property type="evidence" value="ECO:0007669"/>
    <property type="project" value="InterPro"/>
</dbReference>
<comment type="caution">
    <text evidence="1">The sequence shown here is derived from an EMBL/GenBank/DDBJ whole genome shotgun (WGS) entry which is preliminary data.</text>
</comment>
<evidence type="ECO:0000313" key="1">
    <source>
        <dbReference type="EMBL" id="KAG1300607.1"/>
    </source>
</evidence>
<organism evidence="1 2">
    <name type="scientific">Rhizopus oryzae</name>
    <name type="common">Mucormycosis agent</name>
    <name type="synonym">Rhizopus arrhizus var. delemar</name>
    <dbReference type="NCBI Taxonomy" id="64495"/>
    <lineage>
        <taxon>Eukaryota</taxon>
        <taxon>Fungi</taxon>
        <taxon>Fungi incertae sedis</taxon>
        <taxon>Mucoromycota</taxon>
        <taxon>Mucoromycotina</taxon>
        <taxon>Mucoromycetes</taxon>
        <taxon>Mucorales</taxon>
        <taxon>Mucorineae</taxon>
        <taxon>Rhizopodaceae</taxon>
        <taxon>Rhizopus</taxon>
    </lineage>
</organism>
<sequence length="224" mass="26125">MVVSAQTKRFIKIQVVQGQLKTAREVHDKLMELGYSISYKTAINVLKSMNFFPAIKVKKPLLTTKHMKRQLARSKKYQNWTTDDWRRVVFSDETKVNIWGSDGCKYYWSRPGDPLKPHHIDVTVKHGGGSLMMWGCMTYEGPGVKYIDDWPAQSPDLDPIEHLWHHLKLKLSLYDKKAKGVYELWERVEKEWDSFDKEVCRRYIDTMPARIKAAIDAKGGSTKY</sequence>
<dbReference type="Gene3D" id="3.30.420.10">
    <property type="entry name" value="Ribonuclease H-like superfamily/Ribonuclease H"/>
    <property type="match status" value="2"/>
</dbReference>
<dbReference type="InterPro" id="IPR036397">
    <property type="entry name" value="RNaseH_sf"/>
</dbReference>
<dbReference type="Proteomes" id="UP000716291">
    <property type="component" value="Unassembled WGS sequence"/>
</dbReference>
<proteinExistence type="predicted"/>
<accession>A0A9P7BLB8</accession>
<dbReference type="InterPro" id="IPR052338">
    <property type="entry name" value="Transposase_5"/>
</dbReference>
<dbReference type="PANTHER" id="PTHR23022">
    <property type="entry name" value="TRANSPOSABLE ELEMENT-RELATED"/>
    <property type="match status" value="1"/>
</dbReference>
<dbReference type="EMBL" id="JAANQT010003938">
    <property type="protein sequence ID" value="KAG1300607.1"/>
    <property type="molecule type" value="Genomic_DNA"/>
</dbReference>
<reference evidence="1" key="1">
    <citation type="journal article" date="2020" name="Microb. Genom.">
        <title>Genetic diversity of clinical and environmental Mucorales isolates obtained from an investigation of mucormycosis cases among solid organ transplant recipients.</title>
        <authorList>
            <person name="Nguyen M.H."/>
            <person name="Kaul D."/>
            <person name="Muto C."/>
            <person name="Cheng S.J."/>
            <person name="Richter R.A."/>
            <person name="Bruno V.M."/>
            <person name="Liu G."/>
            <person name="Beyhan S."/>
            <person name="Sundermann A.J."/>
            <person name="Mounaud S."/>
            <person name="Pasculle A.W."/>
            <person name="Nierman W.C."/>
            <person name="Driscoll E."/>
            <person name="Cumbie R."/>
            <person name="Clancy C.J."/>
            <person name="Dupont C.L."/>
        </authorList>
    </citation>
    <scope>NUCLEOTIDE SEQUENCE</scope>
    <source>
        <strain evidence="1">GL11</strain>
    </source>
</reference>
<protein>
    <recommendedName>
        <fullName evidence="3">Transposase Tc1-like domain-containing protein</fullName>
    </recommendedName>
</protein>
<evidence type="ECO:0000313" key="2">
    <source>
        <dbReference type="Proteomes" id="UP000716291"/>
    </source>
</evidence>
<dbReference type="PANTHER" id="PTHR23022:SF134">
    <property type="entry name" value="TRANSPOSABLE ELEMENT TC1 TRANSPOSASE"/>
    <property type="match status" value="1"/>
</dbReference>
<keyword evidence="2" id="KW-1185">Reference proteome</keyword>
<name>A0A9P7BLB8_RHIOR</name>
<evidence type="ECO:0008006" key="3">
    <source>
        <dbReference type="Google" id="ProtNLM"/>
    </source>
</evidence>
<gene>
    <name evidence="1" type="ORF">G6F64_012541</name>
</gene>
<dbReference type="AlphaFoldDB" id="A0A9P7BLB8"/>